<comment type="cofactor">
    <cofactor evidence="1">
        <name>Mn(2+)</name>
        <dbReference type="ChEBI" id="CHEBI:29035"/>
    </cofactor>
</comment>
<feature type="region of interest" description="Disordered" evidence="13">
    <location>
        <begin position="1"/>
        <end position="21"/>
    </location>
</feature>
<dbReference type="InterPro" id="IPR007010">
    <property type="entry name" value="PolA_pol_RNA-bd_dom"/>
</dbReference>
<evidence type="ECO:0000256" key="7">
    <source>
        <dbReference type="ARBA" id="ARBA00022723"/>
    </source>
</evidence>
<comment type="function">
    <text evidence="12">Polymerase that creates the 3'-poly(A) tail of mRNA's.</text>
</comment>
<dbReference type="VEuPathDB" id="MicrosporidiaDB:VCUG_02160"/>
<evidence type="ECO:0000256" key="13">
    <source>
        <dbReference type="SAM" id="MobiDB-lite"/>
    </source>
</evidence>
<feature type="compositionally biased region" description="Basic and acidic residues" evidence="13">
    <location>
        <begin position="196"/>
        <end position="214"/>
    </location>
</feature>
<dbReference type="InterPro" id="IPR014492">
    <property type="entry name" value="PolyA_polymerase"/>
</dbReference>
<dbReference type="EC" id="2.7.7.19" evidence="12"/>
<name>L2GTC3_VAVCU</name>
<dbReference type="CDD" id="cd05402">
    <property type="entry name" value="NT_PAP_TUTase"/>
    <property type="match status" value="1"/>
</dbReference>
<organism evidence="17 18">
    <name type="scientific">Vavraia culicis (isolate floridensis)</name>
    <name type="common">Microsporidian parasite</name>
    <dbReference type="NCBI Taxonomy" id="948595"/>
    <lineage>
        <taxon>Eukaryota</taxon>
        <taxon>Fungi</taxon>
        <taxon>Fungi incertae sedis</taxon>
        <taxon>Microsporidia</taxon>
        <taxon>Pleistophoridae</taxon>
        <taxon>Vavraia</taxon>
    </lineage>
</organism>
<feature type="compositionally biased region" description="Basic and acidic residues" evidence="13">
    <location>
        <begin position="253"/>
        <end position="281"/>
    </location>
</feature>
<evidence type="ECO:0000256" key="1">
    <source>
        <dbReference type="ARBA" id="ARBA00001936"/>
    </source>
</evidence>
<evidence type="ECO:0000256" key="6">
    <source>
        <dbReference type="ARBA" id="ARBA00022679"/>
    </source>
</evidence>
<evidence type="ECO:0000256" key="3">
    <source>
        <dbReference type="ARBA" id="ARBA00004123"/>
    </source>
</evidence>
<dbReference type="GO" id="GO:0006397">
    <property type="term" value="P:mRNA processing"/>
    <property type="evidence" value="ECO:0007669"/>
    <property type="project" value="UniProtKB-KW"/>
</dbReference>
<keyword evidence="5 12" id="KW-0507">mRNA processing</keyword>
<proteinExistence type="inferred from homology"/>
<dbReference type="GeneID" id="19880027"/>
<evidence type="ECO:0000256" key="11">
    <source>
        <dbReference type="ARBA" id="ARBA00023242"/>
    </source>
</evidence>
<feature type="domain" description="Poly(A) polymerase RNA-binding" evidence="14">
    <location>
        <begin position="574"/>
        <end position="616"/>
    </location>
</feature>
<comment type="cofactor">
    <cofactor evidence="2">
        <name>Mg(2+)</name>
        <dbReference type="ChEBI" id="CHEBI:18420"/>
    </cofactor>
</comment>
<dbReference type="GO" id="GO:0005524">
    <property type="term" value="F:ATP binding"/>
    <property type="evidence" value="ECO:0007669"/>
    <property type="project" value="UniProtKB-KW"/>
</dbReference>
<dbReference type="PIRSF" id="PIRSF018425">
    <property type="entry name" value="PolyA_polymerase"/>
    <property type="match status" value="1"/>
</dbReference>
<evidence type="ECO:0000256" key="12">
    <source>
        <dbReference type="PIRNR" id="PIRNR018425"/>
    </source>
</evidence>
<gene>
    <name evidence="17" type="ORF">VCUG_02160</name>
</gene>
<comment type="catalytic activity">
    <reaction evidence="12">
        <text>RNA(n) + ATP = RNA(n)-3'-adenine ribonucleotide + diphosphate</text>
        <dbReference type="Rhea" id="RHEA:11332"/>
        <dbReference type="Rhea" id="RHEA-COMP:14527"/>
        <dbReference type="Rhea" id="RHEA-COMP:17347"/>
        <dbReference type="ChEBI" id="CHEBI:30616"/>
        <dbReference type="ChEBI" id="CHEBI:33019"/>
        <dbReference type="ChEBI" id="CHEBI:140395"/>
        <dbReference type="ChEBI" id="CHEBI:173115"/>
        <dbReference type="EC" id="2.7.7.19"/>
    </reaction>
</comment>
<keyword evidence="10" id="KW-0460">Magnesium</keyword>
<dbReference type="STRING" id="948595.L2GTC3"/>
<evidence type="ECO:0000256" key="4">
    <source>
        <dbReference type="ARBA" id="ARBA00010912"/>
    </source>
</evidence>
<dbReference type="Gene3D" id="1.10.1410.10">
    <property type="match status" value="1"/>
</dbReference>
<dbReference type="Pfam" id="PF04928">
    <property type="entry name" value="PAP_central"/>
    <property type="match status" value="1"/>
</dbReference>
<dbReference type="FunCoup" id="L2GTC3">
    <property type="interactions" value="202"/>
</dbReference>
<evidence type="ECO:0000259" key="16">
    <source>
        <dbReference type="Pfam" id="PF20750"/>
    </source>
</evidence>
<dbReference type="AlphaFoldDB" id="L2GTC3"/>
<dbReference type="GO" id="GO:0046872">
    <property type="term" value="F:metal ion binding"/>
    <property type="evidence" value="ECO:0007669"/>
    <property type="project" value="UniProtKB-KW"/>
</dbReference>
<dbReference type="SUPFAM" id="SSF55003">
    <property type="entry name" value="PAP/Archaeal CCA-adding enzyme, C-terminal domain"/>
    <property type="match status" value="1"/>
</dbReference>
<dbReference type="OMA" id="ELEDVPM"/>
<evidence type="ECO:0000259" key="15">
    <source>
        <dbReference type="Pfam" id="PF04928"/>
    </source>
</evidence>
<comment type="similarity">
    <text evidence="4 12">Belongs to the poly(A) polymerase family.</text>
</comment>
<dbReference type="FunFam" id="1.10.1410.10:FF:000001">
    <property type="entry name" value="Putative poly(A) polymerase gamma"/>
    <property type="match status" value="1"/>
</dbReference>
<dbReference type="HOGENOM" id="CLU_024144_0_0_1"/>
<dbReference type="GO" id="GO:0003723">
    <property type="term" value="F:RNA binding"/>
    <property type="evidence" value="ECO:0007669"/>
    <property type="project" value="InterPro"/>
</dbReference>
<dbReference type="PANTHER" id="PTHR10682:SF10">
    <property type="entry name" value="POLYNUCLEOTIDE ADENYLYLTRANSFERASE"/>
    <property type="match status" value="1"/>
</dbReference>
<dbReference type="PANTHER" id="PTHR10682">
    <property type="entry name" value="POLY A POLYMERASE"/>
    <property type="match status" value="1"/>
</dbReference>
<dbReference type="InParanoid" id="L2GTC3"/>
<keyword evidence="8 12" id="KW-0547">Nucleotide-binding</keyword>
<evidence type="ECO:0000313" key="18">
    <source>
        <dbReference type="Proteomes" id="UP000011081"/>
    </source>
</evidence>
<keyword evidence="11 12" id="KW-0539">Nucleus</keyword>
<dbReference type="SUPFAM" id="SSF81631">
    <property type="entry name" value="PAP/OAS1 substrate-binding domain"/>
    <property type="match status" value="1"/>
</dbReference>
<reference evidence="18" key="1">
    <citation type="submission" date="2011-03" db="EMBL/GenBank/DDBJ databases">
        <title>The genome sequence of Vavraia culicis strain floridensis.</title>
        <authorList>
            <consortium name="The Broad Institute Genome Sequencing Platform"/>
            <person name="Cuomo C."/>
            <person name="Becnel J."/>
            <person name="Sanscrainte N."/>
            <person name="Young S.K."/>
            <person name="Zeng Q."/>
            <person name="Gargeya S."/>
            <person name="Fitzgerald M."/>
            <person name="Haas B."/>
            <person name="Abouelleil A."/>
            <person name="Alvarado L."/>
            <person name="Arachchi H.M."/>
            <person name="Berlin A."/>
            <person name="Chapman S.B."/>
            <person name="Gearin G."/>
            <person name="Goldberg J."/>
            <person name="Griggs A."/>
            <person name="Gujja S."/>
            <person name="Hansen M."/>
            <person name="Heiman D."/>
            <person name="Howarth C."/>
            <person name="Larimer J."/>
            <person name="Lui A."/>
            <person name="MacDonald P.J.P."/>
            <person name="McCowen C."/>
            <person name="Montmayeur A."/>
            <person name="Murphy C."/>
            <person name="Neiman D."/>
            <person name="Pearson M."/>
            <person name="Priest M."/>
            <person name="Roberts A."/>
            <person name="Saif S."/>
            <person name="Shea T."/>
            <person name="Sisk P."/>
            <person name="Stolte C."/>
            <person name="Sykes S."/>
            <person name="Wortman J."/>
            <person name="Nusbaum C."/>
            <person name="Birren B."/>
        </authorList>
    </citation>
    <scope>NUCLEOTIDE SEQUENCE [LARGE SCALE GENOMIC DNA]</scope>
    <source>
        <strain evidence="18">floridensis</strain>
    </source>
</reference>
<protein>
    <recommendedName>
        <fullName evidence="12">Poly(A) polymerase</fullName>
        <ecNumber evidence="12">2.7.7.19</ecNumber>
    </recommendedName>
</protein>
<feature type="domain" description="Poly(A) polymerase central" evidence="15">
    <location>
        <begin position="369"/>
        <end position="508"/>
    </location>
</feature>
<dbReference type="EMBL" id="GL877449">
    <property type="protein sequence ID" value="ELA46355.1"/>
    <property type="molecule type" value="Genomic_DNA"/>
</dbReference>
<dbReference type="GO" id="GO:1990817">
    <property type="term" value="F:poly(A) RNA polymerase activity"/>
    <property type="evidence" value="ECO:0007669"/>
    <property type="project" value="UniProtKB-EC"/>
</dbReference>
<dbReference type="InterPro" id="IPR011068">
    <property type="entry name" value="NuclTrfase_I-like_C"/>
</dbReference>
<feature type="domain" description="Poly(A) polymerase nucleotidyltransferase" evidence="16">
    <location>
        <begin position="10"/>
        <end position="154"/>
    </location>
</feature>
<accession>L2GTC3</accession>
<feature type="region of interest" description="Disordered" evidence="13">
    <location>
        <begin position="247"/>
        <end position="295"/>
    </location>
</feature>
<comment type="subcellular location">
    <subcellularLocation>
        <location evidence="3 12">Nucleus</location>
    </subcellularLocation>
</comment>
<dbReference type="InterPro" id="IPR043519">
    <property type="entry name" value="NT_sf"/>
</dbReference>
<evidence type="ECO:0000256" key="2">
    <source>
        <dbReference type="ARBA" id="ARBA00001946"/>
    </source>
</evidence>
<dbReference type="Proteomes" id="UP000011081">
    <property type="component" value="Unassembled WGS sequence"/>
</dbReference>
<dbReference type="Gene3D" id="3.30.70.590">
    <property type="entry name" value="Poly(A) polymerase predicted RNA binding domain"/>
    <property type="match status" value="1"/>
</dbReference>
<keyword evidence="9 12" id="KW-0067">ATP-binding</keyword>
<dbReference type="Pfam" id="PF20750">
    <property type="entry name" value="PAP_NTPase"/>
    <property type="match status" value="2"/>
</dbReference>
<evidence type="ECO:0000256" key="10">
    <source>
        <dbReference type="ARBA" id="ARBA00022842"/>
    </source>
</evidence>
<dbReference type="RefSeq" id="XP_008075173.1">
    <property type="nucleotide sequence ID" value="XM_008076982.1"/>
</dbReference>
<feature type="domain" description="Poly(A) polymerase nucleotidyltransferase" evidence="16">
    <location>
        <begin position="309"/>
        <end position="364"/>
    </location>
</feature>
<dbReference type="GO" id="GO:0031123">
    <property type="term" value="P:RNA 3'-end processing"/>
    <property type="evidence" value="ECO:0007669"/>
    <property type="project" value="InterPro"/>
</dbReference>
<evidence type="ECO:0000256" key="9">
    <source>
        <dbReference type="ARBA" id="ARBA00022840"/>
    </source>
</evidence>
<sequence>MHLPHSKKYGITGPLSVKESPEDDIARSSSLQAFLLSSKIYETNEEAITRERVLGRLSYMFDNFIKAIGTKKGLTDSDIKAASGRIYTFGSYRLGVHARGSDIDTLCVAPVYVDRKEFFEEFYSMLSDVFAEVEKVEDAYVPLMQLVYREHRIDECEGCGAMSGDGNKMDISNTAVDKIGSPHSCDELQGYKRLRTNNERIVDVHPGSSEKKEDGGDEVSSQTHSSEHTVGLRVVPANNGVLKDVFGEQQAKTSERSKHNEKTDKEDESAHNRESKTRKELNSIADEQLDTQQENRATITHGTSTGLNKEMIEIKIDLVFARLNVFKIDSSLNLLDSSLLKNLDEKSVLSLNGNRVTDEILSLVPNKKVFHGALRCIKYWAKRRGLTGHLYGYFGGVAYAISVARICQLFPNMCEYTMICKYFELYKEWKWPTPVMLKKIENLNYNLKVWDPKIHPSDKFHKMPVITPSYPSMCSTHNIINSTMKRYKEELERGHRLLAEGKEWKEFFRSTDFFQRYKSFLAVFILLKRKRAGDAICGANTKDGASRRFVNEKEQKSGMQTSNTNVAGVRDDESAKEASLHKMWQGHVNSRIRFLSTKLETVEQLDSAPPFPQTFDICDFSVCHRLDFIPKNSLCSVTFIALDMADSKQLLRKKIFIDAPIEEFKEMVFDWDRRTEDMDLVMRAMKRKDVNVLLKDLHDFEQKNKCGK</sequence>
<dbReference type="Gene3D" id="3.30.460.10">
    <property type="entry name" value="Beta Polymerase, domain 2"/>
    <property type="match status" value="1"/>
</dbReference>
<evidence type="ECO:0000313" key="17">
    <source>
        <dbReference type="EMBL" id="ELA46355.1"/>
    </source>
</evidence>
<dbReference type="Pfam" id="PF04926">
    <property type="entry name" value="PAP_RNA-bind"/>
    <property type="match status" value="1"/>
</dbReference>
<keyword evidence="7" id="KW-0479">Metal-binding</keyword>
<evidence type="ECO:0000256" key="5">
    <source>
        <dbReference type="ARBA" id="ARBA00022664"/>
    </source>
</evidence>
<keyword evidence="18" id="KW-1185">Reference proteome</keyword>
<dbReference type="InterPro" id="IPR007012">
    <property type="entry name" value="PolA_pol_cen_dom"/>
</dbReference>
<dbReference type="GO" id="GO:0005634">
    <property type="term" value="C:nucleus"/>
    <property type="evidence" value="ECO:0007669"/>
    <property type="project" value="UniProtKB-SubCell"/>
</dbReference>
<evidence type="ECO:0000256" key="8">
    <source>
        <dbReference type="ARBA" id="ARBA00022741"/>
    </source>
</evidence>
<dbReference type="OrthoDB" id="412748at2759"/>
<dbReference type="InterPro" id="IPR048840">
    <property type="entry name" value="PolA_pol_NTPase"/>
</dbReference>
<dbReference type="SUPFAM" id="SSF81301">
    <property type="entry name" value="Nucleotidyltransferase"/>
    <property type="match status" value="2"/>
</dbReference>
<keyword evidence="6 12" id="KW-0808">Transferase</keyword>
<feature type="region of interest" description="Disordered" evidence="13">
    <location>
        <begin position="196"/>
        <end position="234"/>
    </location>
</feature>
<evidence type="ECO:0000259" key="14">
    <source>
        <dbReference type="Pfam" id="PF04926"/>
    </source>
</evidence>